<feature type="transmembrane region" description="Helical" evidence="1">
    <location>
        <begin position="97"/>
        <end position="123"/>
    </location>
</feature>
<keyword evidence="1" id="KW-0472">Membrane</keyword>
<sequence length="473" mass="48495">MVAIHTSVAIVLVIALIIKGRIDPVISLILGSLYLGLAAGVGFAGTIEAITTGFGGIMAEVGLLIGFGVLIGSLLHSTGAFRRLVGLLVQRVGSGRLPYALTSMLAVVMPSIYVDVQVVLAAPVARSASPFIGRIGLPVLASALGCGIFAGYVFVLPGLAAISIAGLLDIRLGHWLVYGVVIGLATALVSTLLMRVLFSAGGMWDPATDEEVDEAMAEQEAADAAYLAGEAETSQEAKDQREARAREVAAESGVRQLPLVVLMLPILVPLLLIAFGAFAELGGWSTTFIAFLGDANMALFIGLLGAYALSRSSAGAERTNEAMEDGFHTTGEILLITGVGGSLGAVIEATGLDSVLGDLFRADEGAPVVLSILLAWFIAAVLHLAIGSVSVAAITAAGIIAPILDSLTVSPIVIGLAIASGAMFALQVNSNFFWMFKSLLGLSTKGTLKTLTLVTSVASVVSLPMVMLAALVA</sequence>
<dbReference type="GO" id="GO:0005886">
    <property type="term" value="C:plasma membrane"/>
    <property type="evidence" value="ECO:0007669"/>
    <property type="project" value="TreeGrafter"/>
</dbReference>
<name>A0A6J7LHI7_9ZZZZ</name>
<proteinExistence type="predicted"/>
<evidence type="ECO:0000256" key="1">
    <source>
        <dbReference type="SAM" id="Phobius"/>
    </source>
</evidence>
<dbReference type="AlphaFoldDB" id="A0A6J7LHI7"/>
<feature type="transmembrane region" description="Helical" evidence="1">
    <location>
        <begin position="368"/>
        <end position="401"/>
    </location>
</feature>
<feature type="transmembrane region" description="Helical" evidence="1">
    <location>
        <begin position="175"/>
        <end position="198"/>
    </location>
</feature>
<feature type="transmembrane region" description="Helical" evidence="1">
    <location>
        <begin position="259"/>
        <end position="278"/>
    </location>
</feature>
<dbReference type="PANTHER" id="PTHR30354:SF11">
    <property type="entry name" value="PERMEASE"/>
    <property type="match status" value="1"/>
</dbReference>
<dbReference type="EMBL" id="CAFBMW010000060">
    <property type="protein sequence ID" value="CAB4966203.1"/>
    <property type="molecule type" value="Genomic_DNA"/>
</dbReference>
<keyword evidence="1" id="KW-1133">Transmembrane helix</keyword>
<feature type="transmembrane region" description="Helical" evidence="1">
    <location>
        <begin position="450"/>
        <end position="472"/>
    </location>
</feature>
<dbReference type="InterPro" id="IPR003474">
    <property type="entry name" value="Glcn_transporter"/>
</dbReference>
<evidence type="ECO:0000313" key="2">
    <source>
        <dbReference type="EMBL" id="CAB4966203.1"/>
    </source>
</evidence>
<accession>A0A6J7LHI7</accession>
<feature type="transmembrane region" description="Helical" evidence="1">
    <location>
        <begin position="57"/>
        <end position="77"/>
    </location>
</feature>
<dbReference type="GO" id="GO:0015128">
    <property type="term" value="F:gluconate transmembrane transporter activity"/>
    <property type="evidence" value="ECO:0007669"/>
    <property type="project" value="InterPro"/>
</dbReference>
<reference evidence="2" key="1">
    <citation type="submission" date="2020-05" db="EMBL/GenBank/DDBJ databases">
        <authorList>
            <person name="Chiriac C."/>
            <person name="Salcher M."/>
            <person name="Ghai R."/>
            <person name="Kavagutti S V."/>
        </authorList>
    </citation>
    <scope>NUCLEOTIDE SEQUENCE</scope>
</reference>
<dbReference type="PANTHER" id="PTHR30354">
    <property type="entry name" value="GNT FAMILY GLUCONATE TRANSPORTER"/>
    <property type="match status" value="1"/>
</dbReference>
<keyword evidence="1" id="KW-0812">Transmembrane</keyword>
<feature type="transmembrane region" description="Helical" evidence="1">
    <location>
        <begin position="25"/>
        <end position="45"/>
    </location>
</feature>
<feature type="transmembrane region" description="Helical" evidence="1">
    <location>
        <begin position="284"/>
        <end position="309"/>
    </location>
</feature>
<gene>
    <name evidence="2" type="ORF">UFOPK3662_03820</name>
</gene>
<organism evidence="2">
    <name type="scientific">freshwater metagenome</name>
    <dbReference type="NCBI Taxonomy" id="449393"/>
    <lineage>
        <taxon>unclassified sequences</taxon>
        <taxon>metagenomes</taxon>
        <taxon>ecological metagenomes</taxon>
    </lineage>
</organism>
<feature type="transmembrane region" description="Helical" evidence="1">
    <location>
        <begin position="407"/>
        <end position="429"/>
    </location>
</feature>
<dbReference type="Pfam" id="PF02447">
    <property type="entry name" value="GntP_permease"/>
    <property type="match status" value="1"/>
</dbReference>
<protein>
    <submittedName>
        <fullName evidence="2">Unannotated protein</fullName>
    </submittedName>
</protein>